<dbReference type="InterPro" id="IPR015422">
    <property type="entry name" value="PyrdxlP-dep_Trfase_small"/>
</dbReference>
<dbReference type="Gene3D" id="3.90.1150.10">
    <property type="entry name" value="Aspartate Aminotransferase, domain 1"/>
    <property type="match status" value="1"/>
</dbReference>
<dbReference type="CDD" id="cd00609">
    <property type="entry name" value="AAT_like"/>
    <property type="match status" value="1"/>
</dbReference>
<dbReference type="Pfam" id="PF00155">
    <property type="entry name" value="Aminotran_1_2"/>
    <property type="match status" value="1"/>
</dbReference>
<protein>
    <submittedName>
        <fullName evidence="6">Aminotransferase class I/II</fullName>
    </submittedName>
</protein>
<organism evidence="6 7">
    <name type="scientific">Halarcobacter anaerophilus</name>
    <dbReference type="NCBI Taxonomy" id="877500"/>
    <lineage>
        <taxon>Bacteria</taxon>
        <taxon>Pseudomonadati</taxon>
        <taxon>Campylobacterota</taxon>
        <taxon>Epsilonproteobacteria</taxon>
        <taxon>Campylobacterales</taxon>
        <taxon>Arcobacteraceae</taxon>
        <taxon>Halarcobacter</taxon>
    </lineage>
</organism>
<dbReference type="PANTHER" id="PTHR43643">
    <property type="entry name" value="HISTIDINOL-PHOSPHATE AMINOTRANSFERASE 2"/>
    <property type="match status" value="1"/>
</dbReference>
<dbReference type="Proteomes" id="UP000290191">
    <property type="component" value="Unassembled WGS sequence"/>
</dbReference>
<name>A0A4Q0Y3V7_9BACT</name>
<dbReference type="InterPro" id="IPR050106">
    <property type="entry name" value="HistidinolP_aminotransfase"/>
</dbReference>
<evidence type="ECO:0000256" key="3">
    <source>
        <dbReference type="ARBA" id="ARBA00022679"/>
    </source>
</evidence>
<dbReference type="PANTHER" id="PTHR43643:SF3">
    <property type="entry name" value="HISTIDINOL-PHOSPHATE AMINOTRANSFERASE"/>
    <property type="match status" value="1"/>
</dbReference>
<evidence type="ECO:0000313" key="7">
    <source>
        <dbReference type="Proteomes" id="UP000290191"/>
    </source>
</evidence>
<comment type="caution">
    <text evidence="6">The sequence shown here is derived from an EMBL/GenBank/DDBJ whole genome shotgun (WGS) entry which is preliminary data.</text>
</comment>
<dbReference type="Gene3D" id="3.40.640.10">
    <property type="entry name" value="Type I PLP-dependent aspartate aminotransferase-like (Major domain)"/>
    <property type="match status" value="1"/>
</dbReference>
<dbReference type="RefSeq" id="WP_129080834.1">
    <property type="nucleotide sequence ID" value="NZ_CP041070.1"/>
</dbReference>
<evidence type="ECO:0000313" key="6">
    <source>
        <dbReference type="EMBL" id="RXJ64876.1"/>
    </source>
</evidence>
<feature type="domain" description="Aminotransferase class I/classII large" evidence="5">
    <location>
        <begin position="53"/>
        <end position="335"/>
    </location>
</feature>
<evidence type="ECO:0000256" key="2">
    <source>
        <dbReference type="ARBA" id="ARBA00022576"/>
    </source>
</evidence>
<evidence type="ECO:0000256" key="1">
    <source>
        <dbReference type="ARBA" id="ARBA00007970"/>
    </source>
</evidence>
<dbReference type="EMBL" id="PDKO01000001">
    <property type="protein sequence ID" value="RXJ64876.1"/>
    <property type="molecule type" value="Genomic_DNA"/>
</dbReference>
<accession>A0A4Q0Y3V7</accession>
<comment type="similarity">
    <text evidence="1">Belongs to the class-II pyridoxal-phosphate-dependent aminotransferase family. Histidinol-phosphate aminotransferase subfamily.</text>
</comment>
<sequence>MKKFQHGGDLNSFAKSLDCNINKITDLSSNINFIKPKLKCDFNTLDISSYPTYENLYKIVAKKYKVKASQIELYNGASSAIFTLFRKLALKTCVIYSPAYLEYKKASKLFGYNLQQINRFKNINEKIEKDSLVVFVNPSTPDGKYYDIKNLMQKWIKKRCTVLIDESFLEFTKNKSDLKYLKEYENLYILKSMTKFYSCAGVRVATLISTKENIKKLKEKEPLWKLSAYDMNYIINALKDKKFVKKSTEKNLQNKQFLREVLRQYSFIKLYKSDANFFLIKLKNIDADTLQNHLKKYKIMIRNCDNFDFLDKSFVRVAVKEKKSIKLLQKALDRI</sequence>
<dbReference type="AlphaFoldDB" id="A0A4Q0Y3V7"/>
<dbReference type="OrthoDB" id="9813612at2"/>
<dbReference type="STRING" id="877500.GCA_000935065_02771"/>
<keyword evidence="2 6" id="KW-0032">Aminotransferase</keyword>
<dbReference type="InterPro" id="IPR015421">
    <property type="entry name" value="PyrdxlP-dep_Trfase_major"/>
</dbReference>
<keyword evidence="4" id="KW-0663">Pyridoxal phosphate</keyword>
<keyword evidence="7" id="KW-1185">Reference proteome</keyword>
<keyword evidence="3 6" id="KW-0808">Transferase</keyword>
<dbReference type="GO" id="GO:0030170">
    <property type="term" value="F:pyridoxal phosphate binding"/>
    <property type="evidence" value="ECO:0007669"/>
    <property type="project" value="InterPro"/>
</dbReference>
<gene>
    <name evidence="6" type="ORF">CRV06_00065</name>
</gene>
<evidence type="ECO:0000259" key="5">
    <source>
        <dbReference type="Pfam" id="PF00155"/>
    </source>
</evidence>
<proteinExistence type="inferred from homology"/>
<reference evidence="6 7" key="1">
    <citation type="submission" date="2017-10" db="EMBL/GenBank/DDBJ databases">
        <title>Genomics of the genus Arcobacter.</title>
        <authorList>
            <person name="Perez-Cataluna A."/>
            <person name="Figueras M.J."/>
        </authorList>
    </citation>
    <scope>NUCLEOTIDE SEQUENCE [LARGE SCALE GENOMIC DNA]</scope>
    <source>
        <strain evidence="6 7">DSM 24636</strain>
    </source>
</reference>
<dbReference type="SUPFAM" id="SSF53383">
    <property type="entry name" value="PLP-dependent transferases"/>
    <property type="match status" value="1"/>
</dbReference>
<evidence type="ECO:0000256" key="4">
    <source>
        <dbReference type="ARBA" id="ARBA00022898"/>
    </source>
</evidence>
<dbReference type="InterPro" id="IPR015424">
    <property type="entry name" value="PyrdxlP-dep_Trfase"/>
</dbReference>
<dbReference type="InterPro" id="IPR004839">
    <property type="entry name" value="Aminotransferase_I/II_large"/>
</dbReference>
<dbReference type="GO" id="GO:0008483">
    <property type="term" value="F:transaminase activity"/>
    <property type="evidence" value="ECO:0007669"/>
    <property type="project" value="UniProtKB-KW"/>
</dbReference>